<keyword evidence="1" id="KW-1133">Transmembrane helix</keyword>
<dbReference type="EMBL" id="JAXBLV010000110">
    <property type="protein sequence ID" value="MDY3559334.1"/>
    <property type="molecule type" value="Genomic_DNA"/>
</dbReference>
<dbReference type="Pfam" id="PF19942">
    <property type="entry name" value="DUF6404"/>
    <property type="match status" value="1"/>
</dbReference>
<keyword evidence="3" id="KW-1185">Reference proteome</keyword>
<comment type="caution">
    <text evidence="2">The sequence shown here is derived from an EMBL/GenBank/DDBJ whole genome shotgun (WGS) entry which is preliminary data.</text>
</comment>
<proteinExistence type="predicted"/>
<name>A0ABU5F0F9_9BACT</name>
<keyword evidence="1" id="KW-0812">Transmembrane</keyword>
<sequence length="126" mass="13814">MTEREKIDTAVEYLQGQQIAAHTAAPLLWRLSWRAGFLIAPPHFLAFLPVAFLTGLPLGIGLNAAVIVFRLLVGKPLAWPLPLVGVSGAILFGSLSAVYYRWSASRLGLPEWSAFHADFDAPEESW</sequence>
<dbReference type="RefSeq" id="WP_320686118.1">
    <property type="nucleotide sequence ID" value="NZ_JAXBLV010000110.1"/>
</dbReference>
<feature type="transmembrane region" description="Helical" evidence="1">
    <location>
        <begin position="79"/>
        <end position="100"/>
    </location>
</feature>
<gene>
    <name evidence="2" type="ORF">R5W23_000326</name>
</gene>
<dbReference type="InterPro" id="IPR045644">
    <property type="entry name" value="DUF6404"/>
</dbReference>
<evidence type="ECO:0000256" key="1">
    <source>
        <dbReference type="SAM" id="Phobius"/>
    </source>
</evidence>
<keyword evidence="1" id="KW-0472">Membrane</keyword>
<accession>A0ABU5F0F9</accession>
<evidence type="ECO:0000313" key="2">
    <source>
        <dbReference type="EMBL" id="MDY3559334.1"/>
    </source>
</evidence>
<protein>
    <submittedName>
        <fullName evidence="2">DUF6404 family protein</fullName>
    </submittedName>
</protein>
<organism evidence="2 3">
    <name type="scientific">Gemmata algarum</name>
    <dbReference type="NCBI Taxonomy" id="2975278"/>
    <lineage>
        <taxon>Bacteria</taxon>
        <taxon>Pseudomonadati</taxon>
        <taxon>Planctomycetota</taxon>
        <taxon>Planctomycetia</taxon>
        <taxon>Gemmatales</taxon>
        <taxon>Gemmataceae</taxon>
        <taxon>Gemmata</taxon>
    </lineage>
</organism>
<reference evidence="3" key="1">
    <citation type="journal article" date="2023" name="Mar. Drugs">
        <title>Gemmata algarum, a Novel Planctomycete Isolated from an Algal Mat, Displays Antimicrobial Activity.</title>
        <authorList>
            <person name="Kumar G."/>
            <person name="Kallscheuer N."/>
            <person name="Kashif M."/>
            <person name="Ahamad S."/>
            <person name="Jagadeeshwari U."/>
            <person name="Pannikurungottu S."/>
            <person name="Haufschild T."/>
            <person name="Kabuu M."/>
            <person name="Sasikala C."/>
            <person name="Jogler C."/>
            <person name="Ramana C."/>
        </authorList>
    </citation>
    <scope>NUCLEOTIDE SEQUENCE [LARGE SCALE GENOMIC DNA]</scope>
    <source>
        <strain evidence="3">JC673</strain>
    </source>
</reference>
<evidence type="ECO:0000313" key="3">
    <source>
        <dbReference type="Proteomes" id="UP001272242"/>
    </source>
</evidence>
<feature type="transmembrane region" description="Helical" evidence="1">
    <location>
        <begin position="44"/>
        <end position="73"/>
    </location>
</feature>
<dbReference type="Proteomes" id="UP001272242">
    <property type="component" value="Unassembled WGS sequence"/>
</dbReference>